<evidence type="ECO:0000259" key="1">
    <source>
        <dbReference type="PROSITE" id="PS51658"/>
    </source>
</evidence>
<name>A0A1M5S0Q1_9BACT</name>
<reference evidence="3" key="1">
    <citation type="submission" date="2016-11" db="EMBL/GenBank/DDBJ databases">
        <authorList>
            <person name="Varghese N."/>
            <person name="Submissions S."/>
        </authorList>
    </citation>
    <scope>NUCLEOTIDE SEQUENCE [LARGE SCALE GENOMIC DNA]</scope>
    <source>
        <strain evidence="3">DSM 15807</strain>
    </source>
</reference>
<dbReference type="SUPFAM" id="SSF103256">
    <property type="entry name" value="Hypothetical protein TM0160"/>
    <property type="match status" value="1"/>
</dbReference>
<dbReference type="PANTHER" id="PTHR15160:SF1">
    <property type="entry name" value="VON HIPPEL-LINDAU DISEASE TUMOR SUPPRESSOR"/>
    <property type="match status" value="1"/>
</dbReference>
<dbReference type="PANTHER" id="PTHR15160">
    <property type="entry name" value="VON HIPPEL-LINDAU PROTEIN"/>
    <property type="match status" value="1"/>
</dbReference>
<protein>
    <recommendedName>
        <fullName evidence="1">BFN domain-containing protein</fullName>
    </recommendedName>
</protein>
<dbReference type="AlphaFoldDB" id="A0A1M5S0Q1"/>
<dbReference type="InterPro" id="IPR036104">
    <property type="entry name" value="BFN_sf"/>
</dbReference>
<evidence type="ECO:0000313" key="2">
    <source>
        <dbReference type="EMBL" id="SHH32060.1"/>
    </source>
</evidence>
<keyword evidence="3" id="KW-1185">Reference proteome</keyword>
<dbReference type="Proteomes" id="UP000242592">
    <property type="component" value="Unassembled WGS sequence"/>
</dbReference>
<dbReference type="PROSITE" id="PS51658">
    <property type="entry name" value="BFN"/>
    <property type="match status" value="1"/>
</dbReference>
<dbReference type="InterPro" id="IPR003729">
    <property type="entry name" value="Bi_nuclease_dom"/>
</dbReference>
<proteinExistence type="predicted"/>
<dbReference type="STRING" id="1123380.SAMN02745199_0734"/>
<feature type="domain" description="BFN" evidence="1">
    <location>
        <begin position="1"/>
        <end position="140"/>
    </location>
</feature>
<organism evidence="2 3">
    <name type="scientific">Thermosipho atlanticus DSM 15807</name>
    <dbReference type="NCBI Taxonomy" id="1123380"/>
    <lineage>
        <taxon>Bacteria</taxon>
        <taxon>Thermotogati</taxon>
        <taxon>Thermotogota</taxon>
        <taxon>Thermotogae</taxon>
        <taxon>Thermotogales</taxon>
        <taxon>Fervidobacteriaceae</taxon>
        <taxon>Thermosipho</taxon>
    </lineage>
</organism>
<dbReference type="EMBL" id="FQXN01000002">
    <property type="protein sequence ID" value="SHH32060.1"/>
    <property type="molecule type" value="Genomic_DNA"/>
</dbReference>
<evidence type="ECO:0000313" key="3">
    <source>
        <dbReference type="Proteomes" id="UP000242592"/>
    </source>
</evidence>
<accession>A0A1M5S0Q1</accession>
<gene>
    <name evidence="2" type="ORF">SAMN02745199_0734</name>
</gene>
<sequence>MKKAKVRALVLDKLNNAPVVLLEIEGTKKLLPIWIGACEASIIAMILERNEFERPLTHDLMLNIIEGLEAKVENVVIHKIENSTFYAKVVLKDLTIPPEESEEQFVEFDARPSDCIIIALKTNSPIFVSDEIVDSHAMEFEGKAFETEDDEFRKFVENLDINEFRKRIKKDETQNNENDN</sequence>
<dbReference type="RefSeq" id="WP_073072329.1">
    <property type="nucleotide sequence ID" value="NZ_FQXN01000002.1"/>
</dbReference>
<dbReference type="OrthoDB" id="9788698at2"/>
<dbReference type="GO" id="GO:0004518">
    <property type="term" value="F:nuclease activity"/>
    <property type="evidence" value="ECO:0007669"/>
    <property type="project" value="InterPro"/>
</dbReference>
<dbReference type="Gene3D" id="3.10.690.10">
    <property type="entry name" value="Bifunctional nuclease domain"/>
    <property type="match status" value="1"/>
</dbReference>
<dbReference type="Pfam" id="PF02577">
    <property type="entry name" value="BFN_dom"/>
    <property type="match status" value="1"/>
</dbReference>